<keyword evidence="6" id="KW-0863">Zinc-finger</keyword>
<comment type="function">
    <text evidence="5">Putative transcription factor required for axon growth and guidance in the central and peripheral nervous systems. Repels CNS axons away from the midline by promoting the expression of the midline repellent sli and its receptor robo.</text>
</comment>
<dbReference type="Pfam" id="PF00651">
    <property type="entry name" value="BTB"/>
    <property type="match status" value="1"/>
</dbReference>
<sequence>MGNRDMKHSLWTNFRDNFFGKTLVTLATLLAVYGLSLASASMHLYGLFHNNPCQHPVIILREVPIEDLEAVVAFIYEGQVNVSQRRLHTFMKLAEALQIRGLTDAQNSRPKEKELYESFVSVSDNNNSSSTVAAASVNPDNHITTPQAPRAHIQQVHKSPVVTRTRVNESPPPPIASKRRRSSSNNRKNSPLRNEDENIPEETNDYKRDIQNMLEVKMEPSEYGDESEFDVEASNHHGDLNYTDQQQEIMLNAAKVSSTLTIPSSHPVFTMTPARKHHQEKSTQQSLARRNSHEKTAVQNLQPEFPQEPNCQNLPYPCPFCEKAYTSWGFRRRHIKGYHTTSPELTCKWCYTVLPSHPDWEEHVTRVHNLASTDARNGLMILDEAHMVLQIAAPTRIDTLMELIKNKKDKDGDKEDGNKKDKEQNKGSKKDTGGATKC</sequence>
<feature type="domain" description="BTB" evidence="8">
    <location>
        <begin position="19"/>
        <end position="84"/>
    </location>
</feature>
<evidence type="ECO:0000256" key="3">
    <source>
        <dbReference type="ARBA" id="ARBA00022902"/>
    </source>
</evidence>
<dbReference type="GO" id="GO:0006357">
    <property type="term" value="P:regulation of transcription by RNA polymerase II"/>
    <property type="evidence" value="ECO:0007669"/>
    <property type="project" value="TreeGrafter"/>
</dbReference>
<dbReference type="SMART" id="SM00355">
    <property type="entry name" value="ZnF_C2H2"/>
    <property type="match status" value="2"/>
</dbReference>
<evidence type="ECO:0000259" key="9">
    <source>
        <dbReference type="PROSITE" id="PS50157"/>
    </source>
</evidence>
<dbReference type="Proteomes" id="UP001497623">
    <property type="component" value="Unassembled WGS sequence"/>
</dbReference>
<dbReference type="GO" id="GO:0008406">
    <property type="term" value="P:gonad development"/>
    <property type="evidence" value="ECO:0007669"/>
    <property type="project" value="UniProtKB-ARBA"/>
</dbReference>
<proteinExistence type="predicted"/>
<keyword evidence="2" id="KW-0221">Differentiation</keyword>
<dbReference type="GO" id="GO:0007526">
    <property type="term" value="P:larval somatic muscle development"/>
    <property type="evidence" value="ECO:0007669"/>
    <property type="project" value="UniProtKB-ARBA"/>
</dbReference>
<evidence type="ECO:0008006" key="12">
    <source>
        <dbReference type="Google" id="ProtNLM"/>
    </source>
</evidence>
<evidence type="ECO:0000256" key="4">
    <source>
        <dbReference type="ARBA" id="ARBA00023242"/>
    </source>
</evidence>
<dbReference type="PANTHER" id="PTHR23110:SF111">
    <property type="entry name" value="LONGITUDINALS LACKING PROTEIN, ISOFORMS F_I_K_T"/>
    <property type="match status" value="1"/>
</dbReference>
<dbReference type="GO" id="GO:0016199">
    <property type="term" value="P:axon midline choice point recognition"/>
    <property type="evidence" value="ECO:0007669"/>
    <property type="project" value="UniProtKB-ARBA"/>
</dbReference>
<dbReference type="GO" id="GO:0008270">
    <property type="term" value="F:zinc ion binding"/>
    <property type="evidence" value="ECO:0007669"/>
    <property type="project" value="UniProtKB-KW"/>
</dbReference>
<dbReference type="SUPFAM" id="SSF54695">
    <property type="entry name" value="POZ domain"/>
    <property type="match status" value="1"/>
</dbReference>
<dbReference type="EMBL" id="CAXKWB010001855">
    <property type="protein sequence ID" value="CAL4065666.1"/>
    <property type="molecule type" value="Genomic_DNA"/>
</dbReference>
<dbReference type="PROSITE" id="PS50157">
    <property type="entry name" value="ZINC_FINGER_C2H2_2"/>
    <property type="match status" value="1"/>
</dbReference>
<evidence type="ECO:0000256" key="2">
    <source>
        <dbReference type="ARBA" id="ARBA00022782"/>
    </source>
</evidence>
<dbReference type="PROSITE" id="PS50097">
    <property type="entry name" value="BTB"/>
    <property type="match status" value="1"/>
</dbReference>
<dbReference type="GO" id="GO:0007464">
    <property type="term" value="P:R3/R4 cell fate commitment"/>
    <property type="evidence" value="ECO:0007669"/>
    <property type="project" value="UniProtKB-ARBA"/>
</dbReference>
<organism evidence="10 11">
    <name type="scientific">Meganyctiphanes norvegica</name>
    <name type="common">Northern krill</name>
    <name type="synonym">Thysanopoda norvegica</name>
    <dbReference type="NCBI Taxonomy" id="48144"/>
    <lineage>
        <taxon>Eukaryota</taxon>
        <taxon>Metazoa</taxon>
        <taxon>Ecdysozoa</taxon>
        <taxon>Arthropoda</taxon>
        <taxon>Crustacea</taxon>
        <taxon>Multicrustacea</taxon>
        <taxon>Malacostraca</taxon>
        <taxon>Eumalacostraca</taxon>
        <taxon>Eucarida</taxon>
        <taxon>Euphausiacea</taxon>
        <taxon>Euphausiidae</taxon>
        <taxon>Meganyctiphanes</taxon>
    </lineage>
</organism>
<dbReference type="GO" id="GO:0035167">
    <property type="term" value="P:larval lymph gland hemopoiesis"/>
    <property type="evidence" value="ECO:0007669"/>
    <property type="project" value="UniProtKB-ARBA"/>
</dbReference>
<feature type="domain" description="C2H2-type" evidence="9">
    <location>
        <begin position="316"/>
        <end position="344"/>
    </location>
</feature>
<keyword evidence="11" id="KW-1185">Reference proteome</keyword>
<dbReference type="Gene3D" id="3.30.160.60">
    <property type="entry name" value="Classic Zinc Finger"/>
    <property type="match status" value="1"/>
</dbReference>
<dbReference type="InterPro" id="IPR013087">
    <property type="entry name" value="Znf_C2H2_type"/>
</dbReference>
<gene>
    <name evidence="10" type="ORF">MNOR_LOCUS4955</name>
</gene>
<name>A0AAV2PUQ2_MEGNR</name>
<feature type="region of interest" description="Disordered" evidence="7">
    <location>
        <begin position="405"/>
        <end position="438"/>
    </location>
</feature>
<reference evidence="10 11" key="1">
    <citation type="submission" date="2024-05" db="EMBL/GenBank/DDBJ databases">
        <authorList>
            <person name="Wallberg A."/>
        </authorList>
    </citation>
    <scope>NUCLEOTIDE SEQUENCE [LARGE SCALE GENOMIC DNA]</scope>
</reference>
<dbReference type="InterPro" id="IPR011333">
    <property type="entry name" value="SKP1/BTB/POZ_sf"/>
</dbReference>
<dbReference type="InterPro" id="IPR000210">
    <property type="entry name" value="BTB/POZ_dom"/>
</dbReference>
<keyword evidence="4" id="KW-0539">Nucleus</keyword>
<keyword evidence="1" id="KW-0217">Developmental protein</keyword>
<feature type="compositionally biased region" description="Basic and acidic residues" evidence="7">
    <location>
        <begin position="405"/>
        <end position="432"/>
    </location>
</feature>
<keyword evidence="3" id="KW-0524">Neurogenesis</keyword>
<protein>
    <recommendedName>
        <fullName evidence="12">C2H2-type domain-containing protein</fullName>
    </recommendedName>
</protein>
<dbReference type="AlphaFoldDB" id="A0AAV2PUQ2"/>
<feature type="region of interest" description="Disordered" evidence="7">
    <location>
        <begin position="273"/>
        <end position="295"/>
    </location>
</feature>
<feature type="compositionally biased region" description="Low complexity" evidence="7">
    <location>
        <begin position="124"/>
        <end position="138"/>
    </location>
</feature>
<evidence type="ECO:0000256" key="5">
    <source>
        <dbReference type="ARBA" id="ARBA00037382"/>
    </source>
</evidence>
<accession>A0AAV2PUQ2</accession>
<dbReference type="PANTHER" id="PTHR23110">
    <property type="entry name" value="BTB DOMAIN TRANSCRIPTION FACTOR"/>
    <property type="match status" value="1"/>
</dbReference>
<dbReference type="InterPro" id="IPR051095">
    <property type="entry name" value="Dros_DevTransReg"/>
</dbReference>
<dbReference type="GO" id="GO:0048813">
    <property type="term" value="P:dendrite morphogenesis"/>
    <property type="evidence" value="ECO:0007669"/>
    <property type="project" value="UniProtKB-ARBA"/>
</dbReference>
<dbReference type="Gene3D" id="3.30.710.10">
    <property type="entry name" value="Potassium Channel Kv1.1, Chain A"/>
    <property type="match status" value="1"/>
</dbReference>
<dbReference type="GO" id="GO:0045476">
    <property type="term" value="P:nurse cell apoptotic process"/>
    <property type="evidence" value="ECO:0007669"/>
    <property type="project" value="UniProtKB-ARBA"/>
</dbReference>
<evidence type="ECO:0000256" key="1">
    <source>
        <dbReference type="ARBA" id="ARBA00022473"/>
    </source>
</evidence>
<keyword evidence="6" id="KW-0479">Metal-binding</keyword>
<dbReference type="PROSITE" id="PS00028">
    <property type="entry name" value="ZINC_FINGER_C2H2_1"/>
    <property type="match status" value="1"/>
</dbReference>
<dbReference type="GO" id="GO:0045467">
    <property type="term" value="P:R7 cell development"/>
    <property type="evidence" value="ECO:0007669"/>
    <property type="project" value="UniProtKB-ARBA"/>
</dbReference>
<evidence type="ECO:0000313" key="10">
    <source>
        <dbReference type="EMBL" id="CAL4065666.1"/>
    </source>
</evidence>
<feature type="region of interest" description="Disordered" evidence="7">
    <location>
        <begin position="124"/>
        <end position="206"/>
    </location>
</feature>
<evidence type="ECO:0000259" key="8">
    <source>
        <dbReference type="PROSITE" id="PS50097"/>
    </source>
</evidence>
<evidence type="ECO:0000256" key="6">
    <source>
        <dbReference type="PROSITE-ProRule" id="PRU00042"/>
    </source>
</evidence>
<evidence type="ECO:0000256" key="7">
    <source>
        <dbReference type="SAM" id="MobiDB-lite"/>
    </source>
</evidence>
<keyword evidence="6" id="KW-0862">Zinc</keyword>
<comment type="caution">
    <text evidence="10">The sequence shown here is derived from an EMBL/GenBank/DDBJ whole genome shotgun (WGS) entry which is preliminary data.</text>
</comment>
<feature type="non-terminal residue" evidence="10">
    <location>
        <position position="438"/>
    </location>
</feature>
<dbReference type="GO" id="GO:0005634">
    <property type="term" value="C:nucleus"/>
    <property type="evidence" value="ECO:0007669"/>
    <property type="project" value="TreeGrafter"/>
</dbReference>
<evidence type="ECO:0000313" key="11">
    <source>
        <dbReference type="Proteomes" id="UP001497623"/>
    </source>
</evidence>